<organism evidence="2 3">
    <name type="scientific">Legionella antarctica</name>
    <dbReference type="NCBI Taxonomy" id="2708020"/>
    <lineage>
        <taxon>Bacteria</taxon>
        <taxon>Pseudomonadati</taxon>
        <taxon>Pseudomonadota</taxon>
        <taxon>Gammaproteobacteria</taxon>
        <taxon>Legionellales</taxon>
        <taxon>Legionellaceae</taxon>
        <taxon>Legionella</taxon>
    </lineage>
</organism>
<evidence type="ECO:0000313" key="3">
    <source>
        <dbReference type="Proteomes" id="UP000502894"/>
    </source>
</evidence>
<reference evidence="2" key="1">
    <citation type="journal article" date="2020" name="Microbiol. Resour. Announc.">
        <title>Complete Genome Sequence of Novel Psychrotolerant Legionella Strain TUM19329, Isolated from Antarctic Lake Sediment.</title>
        <authorList>
            <person name="Shimada S."/>
            <person name="Nakai R."/>
            <person name="Aoki K."/>
            <person name="Shimoeda N."/>
            <person name="Ohno G."/>
            <person name="Miyazaki Y."/>
            <person name="Kudoh S."/>
            <person name="Imura S."/>
            <person name="Watanabe K."/>
            <person name="Ishii Y."/>
            <person name="Tateda K."/>
        </authorList>
    </citation>
    <scope>NUCLEOTIDE SEQUENCE [LARGE SCALE GENOMIC DNA]</scope>
    <source>
        <strain evidence="2">TUM19329</strain>
    </source>
</reference>
<sequence length="610" mass="70714">MSNQNTQRYRYNPHHHVKIWFSNKPDVFLNDENQLRLIKMRDKNPDDCISLVFDSSVLTHNALLDLKNFCSEHEIIPVDADQLENSLKSENEKKLYEYYKDEMTHLSDGGSLAVASDIIRWISSVYRLGTYTDFDVTVDTSQLPPTLLVDTPLLLNIGSLKIKKKEIVLSNNDCIAVVDPIAAKGKIEEIQNGFLSVLSIYTNDFIDKTEQAFRQGGFLFRFVNMYLLNFLRNRSEAFYIARSKSIFPTSNPQSSRQLRAFINQVMTNYEKYLNFNKISPEETDKSVIQRLRKNIKRQRGIIKWLFFRNEYSEIKKILALSDRELITGFMKKEYSLYLRSIVVCTTGPIAIAKSLFKDYFFDTKYFYEKIQPFSFYNYDLTKAFLSKNSIPLHENVLRMLYFLGAGEGELNDSSWLEEGARLQETRDKIIAERRKVLQLTLPNILEELKKDLVWHIKKIEDDSKTYWTFIGAVQREVKINALRDTLACFRVTPPNVFDIREFKKVLRTKKLTKNGFSGLFYNETQKLIKKLEHYSYEALFYGLTKNHKIQSEEGAESIFRKPTENTTSENIFAPVGDVPDTVHLAICSSKAGGIERLVPGNSHPVDNTGN</sequence>
<dbReference type="RefSeq" id="WP_173236321.1">
    <property type="nucleotide sequence ID" value="NZ_AP022839.1"/>
</dbReference>
<feature type="domain" description="Lgt1 glycosyltransferase" evidence="1">
    <location>
        <begin position="4"/>
        <end position="176"/>
    </location>
</feature>
<dbReference type="KEGG" id="lant:TUM19329_07730"/>
<dbReference type="Proteomes" id="UP000502894">
    <property type="component" value="Chromosome"/>
</dbReference>
<proteinExistence type="predicted"/>
<protein>
    <recommendedName>
        <fullName evidence="1">Lgt1 glycosyltransferase domain-containing protein</fullName>
    </recommendedName>
</protein>
<keyword evidence="3" id="KW-1185">Reference proteome</keyword>
<dbReference type="InterPro" id="IPR031757">
    <property type="entry name" value="Lgt1_Glycosyltransf"/>
</dbReference>
<evidence type="ECO:0000313" key="2">
    <source>
        <dbReference type="EMBL" id="BCA94412.1"/>
    </source>
</evidence>
<dbReference type="Pfam" id="PF16849">
    <property type="entry name" value="Glyco_transf_88"/>
    <property type="match status" value="1"/>
</dbReference>
<dbReference type="AlphaFoldDB" id="A0A6F8T317"/>
<dbReference type="EMBL" id="AP022839">
    <property type="protein sequence ID" value="BCA94412.1"/>
    <property type="molecule type" value="Genomic_DNA"/>
</dbReference>
<accession>A0A6F8T317</accession>
<evidence type="ECO:0000259" key="1">
    <source>
        <dbReference type="Pfam" id="PF16849"/>
    </source>
</evidence>
<gene>
    <name evidence="2" type="ORF">TUM19329_07730</name>
</gene>
<name>A0A6F8T317_9GAMM</name>
<dbReference type="Gene3D" id="3.90.550.20">
    <property type="match status" value="1"/>
</dbReference>